<dbReference type="InterPro" id="IPR009628">
    <property type="entry name" value="Phage_tape_measure_N"/>
</dbReference>
<name>A0AB39C4S8_9CAUD</name>
<evidence type="ECO:0000259" key="2">
    <source>
        <dbReference type="Pfam" id="PF06791"/>
    </source>
</evidence>
<feature type="compositionally biased region" description="Basic and acidic residues" evidence="1">
    <location>
        <begin position="509"/>
        <end position="519"/>
    </location>
</feature>
<protein>
    <submittedName>
        <fullName evidence="4">Tail length tape-measure protein 1</fullName>
    </submittedName>
</protein>
<dbReference type="Pfam" id="PF06791">
    <property type="entry name" value="TMP_2"/>
    <property type="match status" value="1"/>
</dbReference>
<evidence type="ECO:0000313" key="4">
    <source>
        <dbReference type="EMBL" id="XDJ01089.1"/>
    </source>
</evidence>
<dbReference type="InterPro" id="IPR006431">
    <property type="entry name" value="Phage_tape_meas_C"/>
</dbReference>
<sequence length="948" mass="101027">MSDNTERLIVDVDASGVNAGARSLNDLVDAAQNAGRAADGLGDKFDEIKPSADAAAGAVDNFNNEAKQTQEAAGDAAVGLYRQNQELQNLLDRIRPTRTQLRDLAQQQEALAKAQANGLLGAKEAEEYNAILANRAGIIDRADAAMRGLNVTSEKQKTLQQGLTITTGQYRAAMGMLPAQMTDIVTQLAGGQNPFLIMIQQGGQIKDSFGGLKNTFQALKQFISPSFLGLAGATAAIAAMGYAAYTSADQADRLTASVTLMGGAGFKSADQLNQAAVRIQQVTGDSISSITDRLIELNNKGGITAEMMEKIAISTSKLSDAGMDSSDVMKDFDSLVKNPIKSIANLNEQYGFMTEAQMKHLIQTQKEKGEQAAAAEALDIYSAAMNKRADEVIERTDNVGQAWKALKTTASDIFNDMGIVLRSWGNRAVDIFHMVKLSIDDLLNYLAQMDSKFTLGVANLLDKVPGVDGRAVLRAMGIDVETVEKNGRESIEKGKQIAKEFAEVSKRAFESQEDSEARARNGNGATGSGATDEKSREAVSKLASEQAKHNKEKAVTVAQGDRILEQYQAQELALRAQIKTLKDRNAFDVNASEQMKNYQLLVAKISILEGIRADAKGRALTKDEKSLLASKEEVLAKAKTVGLLGDQVKQLEKQAQITDELTRSGNDLSVQVAAINASWGMSADEAARLLENMQRAAALRDKGATQEQIDEDARQREALRKATDEKTQDWAGGARSAIEEWGKNATDVSANVQKALTGAMDSGLDAINSFVMTGKASFADFTKSILGMIVQMINKWLIFKAIQGVGGAMGFDMGGLGFNAKGGVYDSPSLSAYSNRVYSTPQFFTYDKPKPFAKGGVFAEAGPEAIMPLAKDSSGRLGVRAQGGAGGGVTIGSMEINVDQNGQATANVSESGRLGRAYGDAMAAAVQDGIARASSPGGQIWMLINGHA</sequence>
<dbReference type="Pfam" id="PF09718">
    <property type="entry name" value="Tape_meas_lam_C"/>
    <property type="match status" value="1"/>
</dbReference>
<proteinExistence type="predicted"/>
<accession>A0AB39C4S8</accession>
<dbReference type="EMBL" id="PP926510">
    <property type="protein sequence ID" value="XDJ01089.1"/>
    <property type="molecule type" value="Genomic_DNA"/>
</dbReference>
<feature type="region of interest" description="Disordered" evidence="1">
    <location>
        <begin position="509"/>
        <end position="555"/>
    </location>
</feature>
<reference evidence="4" key="1">
    <citation type="submission" date="2024-06" db="EMBL/GenBank/DDBJ databases">
        <title>This phage originates from the Bacteriophage catalogue of the Bacteriophage Competence Centre, Department of Microbiology und Biotechnology, Max Rubner-Institut, Kiel, Germany.</title>
        <authorList>
            <person name="Sprotte S."/>
            <person name="Brinks E."/>
            <person name="Hille F."/>
        </authorList>
    </citation>
    <scope>NUCLEOTIDE SEQUENCE</scope>
</reference>
<organism evidence="4">
    <name type="scientific">Klebsiella phage PMBT64</name>
    <dbReference type="NCBI Taxonomy" id="3229740"/>
    <lineage>
        <taxon>Viruses</taxon>
        <taxon>Duplodnaviria</taxon>
        <taxon>Heunggongvirae</taxon>
        <taxon>Uroviricota</taxon>
        <taxon>Caudoviricetes</taxon>
    </lineage>
</organism>
<evidence type="ECO:0000259" key="3">
    <source>
        <dbReference type="Pfam" id="PF09718"/>
    </source>
</evidence>
<feature type="domain" description="Bacteriophage tail tape measure C-terminal" evidence="3">
    <location>
        <begin position="728"/>
        <end position="803"/>
    </location>
</feature>
<feature type="domain" description="Bacteriophage tail tape measure N-terminal" evidence="2">
    <location>
        <begin position="163"/>
        <end position="360"/>
    </location>
</feature>
<evidence type="ECO:0000256" key="1">
    <source>
        <dbReference type="SAM" id="MobiDB-lite"/>
    </source>
</evidence>